<dbReference type="InterPro" id="IPR051049">
    <property type="entry name" value="Dienelactone_hydrolase-like"/>
</dbReference>
<organism evidence="2 3">
    <name type="scientific">Rossellomorea marisflavi</name>
    <dbReference type="NCBI Taxonomy" id="189381"/>
    <lineage>
        <taxon>Bacteria</taxon>
        <taxon>Bacillati</taxon>
        <taxon>Bacillota</taxon>
        <taxon>Bacilli</taxon>
        <taxon>Bacillales</taxon>
        <taxon>Bacillaceae</taxon>
        <taxon>Rossellomorea</taxon>
    </lineage>
</organism>
<gene>
    <name evidence="2" type="ORF">AV649_14850</name>
</gene>
<dbReference type="Proteomes" id="UP000076510">
    <property type="component" value="Unassembled WGS sequence"/>
</dbReference>
<dbReference type="PATRIC" id="fig|189381.10.peg.657"/>
<dbReference type="OrthoDB" id="115291at2"/>
<evidence type="ECO:0000259" key="1">
    <source>
        <dbReference type="Pfam" id="PF01738"/>
    </source>
</evidence>
<dbReference type="EMBL" id="LQQY01000009">
    <property type="protein sequence ID" value="KZE50673.1"/>
    <property type="molecule type" value="Genomic_DNA"/>
</dbReference>
<accession>A0A0J5VBX6</accession>
<feature type="domain" description="Dienelactone hydrolase" evidence="1">
    <location>
        <begin position="4"/>
        <end position="149"/>
    </location>
</feature>
<dbReference type="Gene3D" id="3.40.50.1820">
    <property type="entry name" value="alpha/beta hydrolase"/>
    <property type="match status" value="1"/>
</dbReference>
<dbReference type="InterPro" id="IPR002925">
    <property type="entry name" value="Dienelactn_hydro"/>
</dbReference>
<reference evidence="3" key="1">
    <citation type="submission" date="2016-01" db="EMBL/GenBank/DDBJ databases">
        <title>Whole genome sequencing of Bhargavaea cecembensis T14.</title>
        <authorList>
            <person name="Hong K.W."/>
        </authorList>
    </citation>
    <scope>NUCLEOTIDE SEQUENCE [LARGE SCALE GENOMIC DNA]</scope>
    <source>
        <strain evidence="3">M19</strain>
    </source>
</reference>
<dbReference type="RefSeq" id="WP_048005141.1">
    <property type="nucleotide sequence ID" value="NZ_CP047095.1"/>
</dbReference>
<dbReference type="PANTHER" id="PTHR46623:SF6">
    <property type="entry name" value="ALPHA_BETA-HYDROLASES SUPERFAMILY PROTEIN"/>
    <property type="match status" value="1"/>
</dbReference>
<evidence type="ECO:0000313" key="3">
    <source>
        <dbReference type="Proteomes" id="UP000076510"/>
    </source>
</evidence>
<comment type="caution">
    <text evidence="2">The sequence shown here is derived from an EMBL/GenBank/DDBJ whole genome shotgun (WGS) entry which is preliminary data.</text>
</comment>
<dbReference type="InterPro" id="IPR029058">
    <property type="entry name" value="AB_hydrolase_fold"/>
</dbReference>
<dbReference type="PANTHER" id="PTHR46623">
    <property type="entry name" value="CARBOXYMETHYLENEBUTENOLIDASE-RELATED"/>
    <property type="match status" value="1"/>
</dbReference>
<dbReference type="GO" id="GO:0016787">
    <property type="term" value="F:hydrolase activity"/>
    <property type="evidence" value="ECO:0007669"/>
    <property type="project" value="InterPro"/>
</dbReference>
<proteinExistence type="predicted"/>
<dbReference type="SUPFAM" id="SSF53474">
    <property type="entry name" value="alpha/beta-Hydrolases"/>
    <property type="match status" value="1"/>
</dbReference>
<dbReference type="AlphaFoldDB" id="A0A0J5VBX6"/>
<name>A0A0J5VBX6_9BACI</name>
<protein>
    <recommendedName>
        <fullName evidence="1">Dienelactone hydrolase domain-containing protein</fullName>
    </recommendedName>
</protein>
<evidence type="ECO:0000313" key="2">
    <source>
        <dbReference type="EMBL" id="KZE50673.1"/>
    </source>
</evidence>
<dbReference type="Pfam" id="PF01738">
    <property type="entry name" value="DLH"/>
    <property type="match status" value="1"/>
</dbReference>
<sequence length="197" mass="22749">MRKWKAVVVLLHEIYGLNDHMKHYEKWLRQQGFEVVIPSLIPSVFSYKEEEVAYESFMNEIGFQSASKHAREVIEECSRTFERVYVVGFSIGATIAWMCSPMPEVKRTVCFYGSRIRDYGEIRPQSPTLLLYGESEPSFPVEEFIRHIKIEHVTALSVAGSHGFADPFSKRFHKPSYEVALSLLSDHLHIKQKAGQH</sequence>